<organism evidence="1 2">
    <name type="scientific">Novymonas esmeraldas</name>
    <dbReference type="NCBI Taxonomy" id="1808958"/>
    <lineage>
        <taxon>Eukaryota</taxon>
        <taxon>Discoba</taxon>
        <taxon>Euglenozoa</taxon>
        <taxon>Kinetoplastea</taxon>
        <taxon>Metakinetoplastina</taxon>
        <taxon>Trypanosomatida</taxon>
        <taxon>Trypanosomatidae</taxon>
        <taxon>Novymonas</taxon>
    </lineage>
</organism>
<dbReference type="InterPro" id="IPR016024">
    <property type="entry name" value="ARM-type_fold"/>
</dbReference>
<evidence type="ECO:0000313" key="1">
    <source>
        <dbReference type="EMBL" id="KAK7200230.1"/>
    </source>
</evidence>
<dbReference type="Proteomes" id="UP001430356">
    <property type="component" value="Unassembled WGS sequence"/>
</dbReference>
<protein>
    <submittedName>
        <fullName evidence="1">Uncharacterized protein</fullName>
    </submittedName>
</protein>
<gene>
    <name evidence="1" type="ORF">NESM_000074500</name>
</gene>
<dbReference type="SUPFAM" id="SSF48371">
    <property type="entry name" value="ARM repeat"/>
    <property type="match status" value="1"/>
</dbReference>
<evidence type="ECO:0000313" key="2">
    <source>
        <dbReference type="Proteomes" id="UP001430356"/>
    </source>
</evidence>
<name>A0AAW0F0Y8_9TRYP</name>
<dbReference type="InterPro" id="IPR011989">
    <property type="entry name" value="ARM-like"/>
</dbReference>
<reference evidence="1 2" key="1">
    <citation type="journal article" date="2021" name="MBio">
        <title>A New Model Trypanosomatid, Novymonas esmeraldas: Genomic Perception of Its 'Candidatus Pandoraea novymonadis' Endosymbiont.</title>
        <authorList>
            <person name="Zakharova A."/>
            <person name="Saura A."/>
            <person name="Butenko A."/>
            <person name="Podesvova L."/>
            <person name="Warmusova S."/>
            <person name="Kostygov A.Y."/>
            <person name="Nenarokova A."/>
            <person name="Lukes J."/>
            <person name="Opperdoes F.R."/>
            <person name="Yurchenko V."/>
        </authorList>
    </citation>
    <scope>NUCLEOTIDE SEQUENCE [LARGE SCALE GENOMIC DNA]</scope>
    <source>
        <strain evidence="1 2">E262AT.01</strain>
    </source>
</reference>
<comment type="caution">
    <text evidence="1">The sequence shown here is derived from an EMBL/GenBank/DDBJ whole genome shotgun (WGS) entry which is preliminary data.</text>
</comment>
<keyword evidence="2" id="KW-1185">Reference proteome</keyword>
<dbReference type="Gene3D" id="1.25.10.10">
    <property type="entry name" value="Leucine-rich Repeat Variant"/>
    <property type="match status" value="1"/>
</dbReference>
<proteinExistence type="predicted"/>
<dbReference type="AlphaFoldDB" id="A0AAW0F0Y8"/>
<dbReference type="EMBL" id="JAECZO010000004">
    <property type="protein sequence ID" value="KAK7200230.1"/>
    <property type="molecule type" value="Genomic_DNA"/>
</dbReference>
<sequence>MAEAARTTRHYVSDCLAERYPYDANNGFAGIRRREAGRVFNGYGVSGVDDLMNSITDPSVSVAERAKAVHHLYSRSAAQETKLQMLDKGIVPLLVSTLRGGGADLLLAHQCLLLLRSLATLPQGCFALIKEGAIAAATAALRTDAPAAGSGDSAQTCRVAAAHVLYQVSSNMSGLRWLLGVEHDAAFEGPAAACGGDGVTPEALMLEVSESVACAATPAKATAYLVQTLARLTSLQRGVEAFLAAPGALDGVVTLLRRIPLPPTPDTADLSAATLEVVWNTSLDSRGGAAVEQRGVPDSLFQLLAAVNVSAAVVPVCVQRQLTGALSAVLQLTSVKLSSTGPVSSTEERLRIVAVMDYIRAWNKVATSPPSSDAAAVMTNAVQCVRLASEVKAIRDITHATLDAVDAEDATEGFHLRRQLYFHTRWEAEYHASVKV</sequence>
<accession>A0AAW0F0Y8</accession>